<feature type="chain" id="PRO_5047382860" description="Lipoprotein" evidence="1">
    <location>
        <begin position="20"/>
        <end position="238"/>
    </location>
</feature>
<name>A0ABW1ZGA8_9DEIO</name>
<comment type="caution">
    <text evidence="2">The sequence shown here is derived from an EMBL/GenBank/DDBJ whole genome shotgun (WGS) entry which is preliminary data.</text>
</comment>
<sequence length="238" mass="26582">MRRSLLSLCTALGVSLSCATDAPPVVFPTLPAAGASVQALVPRGWVIEKRLNADFNGDHMADTLLVLRMNDPRNLLRKPAGFALGAWPLNTNPRLLVGAFGQRSGGYRLAFQSRVIPRHEEATMSDPFEALNLRPGGFSLLLTEFFSAGSWTESSVIFTVRFQDGCFRVIGYDRTTHERNTGRTDLLSVNFLTGRQQEVFSSWTADMREQRSERWSAYPGPRRVCLEQVTDGLKFLRE</sequence>
<keyword evidence="1" id="KW-0732">Signal</keyword>
<dbReference type="EMBL" id="JBHSWB010000001">
    <property type="protein sequence ID" value="MFC6659508.1"/>
    <property type="molecule type" value="Genomic_DNA"/>
</dbReference>
<keyword evidence="3" id="KW-1185">Reference proteome</keyword>
<evidence type="ECO:0000256" key="1">
    <source>
        <dbReference type="SAM" id="SignalP"/>
    </source>
</evidence>
<accession>A0ABW1ZGA8</accession>
<reference evidence="3" key="1">
    <citation type="journal article" date="2019" name="Int. J. Syst. Evol. Microbiol.">
        <title>The Global Catalogue of Microorganisms (GCM) 10K type strain sequencing project: providing services to taxonomists for standard genome sequencing and annotation.</title>
        <authorList>
            <consortium name="The Broad Institute Genomics Platform"/>
            <consortium name="The Broad Institute Genome Sequencing Center for Infectious Disease"/>
            <person name="Wu L."/>
            <person name="Ma J."/>
        </authorList>
    </citation>
    <scope>NUCLEOTIDE SEQUENCE [LARGE SCALE GENOMIC DNA]</scope>
    <source>
        <strain evidence="3">CCUG 63830</strain>
    </source>
</reference>
<gene>
    <name evidence="2" type="ORF">ACFP90_03325</name>
</gene>
<proteinExistence type="predicted"/>
<feature type="signal peptide" evidence="1">
    <location>
        <begin position="1"/>
        <end position="19"/>
    </location>
</feature>
<dbReference type="RefSeq" id="WP_224604158.1">
    <property type="nucleotide sequence ID" value="NZ_JAIQXV010000001.1"/>
</dbReference>
<evidence type="ECO:0008006" key="4">
    <source>
        <dbReference type="Google" id="ProtNLM"/>
    </source>
</evidence>
<evidence type="ECO:0000313" key="3">
    <source>
        <dbReference type="Proteomes" id="UP001596317"/>
    </source>
</evidence>
<evidence type="ECO:0000313" key="2">
    <source>
        <dbReference type="EMBL" id="MFC6659508.1"/>
    </source>
</evidence>
<dbReference type="PROSITE" id="PS51257">
    <property type="entry name" value="PROKAR_LIPOPROTEIN"/>
    <property type="match status" value="1"/>
</dbReference>
<protein>
    <recommendedName>
        <fullName evidence="4">Lipoprotein</fullName>
    </recommendedName>
</protein>
<dbReference type="Proteomes" id="UP001596317">
    <property type="component" value="Unassembled WGS sequence"/>
</dbReference>
<organism evidence="2 3">
    <name type="scientific">Deinococcus multiflagellatus</name>
    <dbReference type="NCBI Taxonomy" id="1656887"/>
    <lineage>
        <taxon>Bacteria</taxon>
        <taxon>Thermotogati</taxon>
        <taxon>Deinococcota</taxon>
        <taxon>Deinococci</taxon>
        <taxon>Deinococcales</taxon>
        <taxon>Deinococcaceae</taxon>
        <taxon>Deinococcus</taxon>
    </lineage>
</organism>